<proteinExistence type="predicted"/>
<dbReference type="Gene3D" id="1.25.40.10">
    <property type="entry name" value="Tetratricopeptide repeat domain"/>
    <property type="match status" value="1"/>
</dbReference>
<feature type="repeat" description="TPR" evidence="1">
    <location>
        <begin position="275"/>
        <end position="308"/>
    </location>
</feature>
<dbReference type="KEGG" id="shyd:CJD35_05120"/>
<dbReference type="InterPro" id="IPR011990">
    <property type="entry name" value="TPR-like_helical_dom_sf"/>
</dbReference>
<evidence type="ECO:0000256" key="1">
    <source>
        <dbReference type="PROSITE-ProRule" id="PRU00339"/>
    </source>
</evidence>
<dbReference type="Proteomes" id="UP000217141">
    <property type="component" value="Chromosome I"/>
</dbReference>
<evidence type="ECO:0008006" key="4">
    <source>
        <dbReference type="Google" id="ProtNLM"/>
    </source>
</evidence>
<keyword evidence="1" id="KW-0802">TPR repeat</keyword>
<dbReference type="PROSITE" id="PS50005">
    <property type="entry name" value="TPR"/>
    <property type="match status" value="1"/>
</dbReference>
<dbReference type="EMBL" id="CP022745">
    <property type="protein sequence ID" value="ASY43900.1"/>
    <property type="molecule type" value="Genomic_DNA"/>
</dbReference>
<dbReference type="InterPro" id="IPR019734">
    <property type="entry name" value="TPR_rpt"/>
</dbReference>
<evidence type="ECO:0000313" key="2">
    <source>
        <dbReference type="EMBL" id="ASY43900.1"/>
    </source>
</evidence>
<organism evidence="2 3">
    <name type="scientific">Sphingobium xenophagum</name>
    <dbReference type="NCBI Taxonomy" id="121428"/>
    <lineage>
        <taxon>Bacteria</taxon>
        <taxon>Pseudomonadati</taxon>
        <taxon>Pseudomonadota</taxon>
        <taxon>Alphaproteobacteria</taxon>
        <taxon>Sphingomonadales</taxon>
        <taxon>Sphingomonadaceae</taxon>
        <taxon>Sphingobium</taxon>
    </lineage>
</organism>
<reference evidence="2 3" key="1">
    <citation type="submission" date="2017-08" db="EMBL/GenBank/DDBJ databases">
        <title>Whole Genome Sequence of Sphingobium hydrophobicum C1: Insights into Adaption to the Electronic-waste Contaminated Sediment.</title>
        <authorList>
            <person name="Song D."/>
            <person name="Chen X."/>
            <person name="Xu M."/>
        </authorList>
    </citation>
    <scope>NUCLEOTIDE SEQUENCE [LARGE SCALE GENOMIC DNA]</scope>
    <source>
        <strain evidence="2 3">C1</strain>
    </source>
</reference>
<protein>
    <recommendedName>
        <fullName evidence="4">Tetratricopeptide repeat protein</fullName>
    </recommendedName>
</protein>
<sequence length="322" mass="35180">MINLIRRLLGSQQTAPRRAATRTDEPMMSFGAAGDRFVRIASLDFFGQYRRSPDGRWLLAWRDGNDAGTHGGHRSSGPGRFYLFEGDRLAAQGRAERPNDGQVADNGSFVINDWLFGDGLKGVFRAYRADGTLLVESSFTANLLNNGIADDGGMAVCQTCNAPGPDGSLLAIFDLASGREVADWVPESGWAQSYAFPEAGRIRLRYHDGQAYDYAIDGQFLDRDRWIDAQARSDNVHVLHNLLRGSALPPMMSGKIIASVNAILAEPEFAPAERPLALKVRGLCQEALGNLASALSDYEEAIALDPKIGLKRKAAELRRRLA</sequence>
<accession>A0A249MRC6</accession>
<dbReference type="AlphaFoldDB" id="A0A249MRC6"/>
<name>A0A249MRC6_SPHXE</name>
<dbReference type="SMART" id="SM00028">
    <property type="entry name" value="TPR"/>
    <property type="match status" value="1"/>
</dbReference>
<evidence type="ECO:0000313" key="3">
    <source>
        <dbReference type="Proteomes" id="UP000217141"/>
    </source>
</evidence>
<dbReference type="SUPFAM" id="SSF48452">
    <property type="entry name" value="TPR-like"/>
    <property type="match status" value="1"/>
</dbReference>
<gene>
    <name evidence="2" type="ORF">CJD35_05120</name>
</gene>